<gene>
    <name evidence="14" type="ORF">M0811_13581</name>
</gene>
<keyword evidence="8 11" id="KW-0175">Coiled coil</keyword>
<evidence type="ECO:0000256" key="13">
    <source>
        <dbReference type="SAM" id="MobiDB-lite"/>
    </source>
</evidence>
<evidence type="ECO:0000256" key="7">
    <source>
        <dbReference type="ARBA" id="ARBA00022776"/>
    </source>
</evidence>
<dbReference type="AlphaFoldDB" id="A0A9Q0L5R3"/>
<dbReference type="CDD" id="cd00200">
    <property type="entry name" value="WD40"/>
    <property type="match status" value="1"/>
</dbReference>
<name>A0A9Q0L5R3_ANAIG</name>
<dbReference type="GO" id="GO:0070840">
    <property type="term" value="F:dynein complex binding"/>
    <property type="evidence" value="ECO:0007669"/>
    <property type="project" value="UniProtKB-UniRule"/>
</dbReference>
<dbReference type="InterPro" id="IPR020472">
    <property type="entry name" value="WD40_PAC1"/>
</dbReference>
<dbReference type="SUPFAM" id="SSF109925">
    <property type="entry name" value="Lissencephaly-1 protein (Lis-1, PAF-AH alpha) N-terminal domain"/>
    <property type="match status" value="1"/>
</dbReference>
<comment type="subcellular location">
    <subcellularLocation>
        <location evidence="11">Cytoplasm</location>
        <location evidence="11">Cytoskeleton</location>
    </subcellularLocation>
    <subcellularLocation>
        <location evidence="11">Cytoplasm</location>
        <location evidence="11">Cytoskeleton</location>
        <location evidence="11">Microtubule organizing center</location>
        <location evidence="11">Centrosome</location>
    </subcellularLocation>
    <text evidence="11">Localizes to the plus end of microtubules and to the centrosome.</text>
</comment>
<comment type="function">
    <text evidence="11">Positively regulates the activity of the minus-end directed microtubule motor protein dynein. May enhance dynein-mediated microtubule sliding by targeting dynein to the microtubule plus end. Required for several dynein- and microtubule-dependent processes.</text>
</comment>
<dbReference type="GO" id="GO:0051012">
    <property type="term" value="P:microtubule sliding"/>
    <property type="evidence" value="ECO:0007669"/>
    <property type="project" value="UniProtKB-UniRule"/>
</dbReference>
<feature type="repeat" description="WD" evidence="12">
    <location>
        <begin position="145"/>
        <end position="177"/>
    </location>
</feature>
<comment type="caution">
    <text evidence="14">The sequence shown here is derived from an EMBL/GenBank/DDBJ whole genome shotgun (WGS) entry which is preliminary data.</text>
</comment>
<feature type="repeat" description="WD" evidence="12">
    <location>
        <begin position="230"/>
        <end position="271"/>
    </location>
</feature>
<keyword evidence="1 11" id="KW-0813">Transport</keyword>
<dbReference type="InterPro" id="IPR015943">
    <property type="entry name" value="WD40/YVTN_repeat-like_dom_sf"/>
</dbReference>
<evidence type="ECO:0000256" key="4">
    <source>
        <dbReference type="ARBA" id="ARBA00022618"/>
    </source>
</evidence>
<dbReference type="GO" id="GO:0005875">
    <property type="term" value="C:microtubule associated complex"/>
    <property type="evidence" value="ECO:0007669"/>
    <property type="project" value="UniProtKB-UniRule"/>
</dbReference>
<dbReference type="PANTHER" id="PTHR19848:SF8">
    <property type="entry name" value="F-BOX AND WD REPEAT DOMAIN CONTAINING 7"/>
    <property type="match status" value="1"/>
</dbReference>
<dbReference type="OMA" id="CQINEIF"/>
<keyword evidence="2 11" id="KW-0963">Cytoplasm</keyword>
<sequence length="416" mass="47692">MEKIKLNTKQRRELHLSLLGFFKDHNFNQTISKFQKEANLIDQDGTSKILERKWNSVLRLQRKILELENKVKKLEEDLSQTSLGKQRETKSDATPVSPSRFTLEGHQEAIVSIKYHPKLTLIGTVSEDGTIKIWDYEMGEYKRTLRGHKGVVQALDWSEDGSILVTSSADLSIKLWDTNGDWNCLKTLIGHEENVSSVVFLPKSLQIVSSSRDKTIKLWELSTGFCIKTFVGHDDWVRKVIVNFDGSVLASCSSDQTARIWNISTGKCLKVLKGHEHVIESLDFSPLEANEYISKIESNQNEKSEKVVKKEPSSYLVTGSRDKTIKLWDISTGQCIQTFIGHDNWVRQVLFHPCGKFIISCSDDRTIRIWEIETGRCIRILYEAHEHFIQTLSFNPRFPQLASGSVDCMLKIWDCR</sequence>
<dbReference type="GO" id="GO:0051301">
    <property type="term" value="P:cell division"/>
    <property type="evidence" value="ECO:0007669"/>
    <property type="project" value="UniProtKB-KW"/>
</dbReference>
<dbReference type="PROSITE" id="PS00678">
    <property type="entry name" value="WD_REPEATS_1"/>
    <property type="match status" value="5"/>
</dbReference>
<feature type="region of interest" description="Disordered" evidence="13">
    <location>
        <begin position="79"/>
        <end position="98"/>
    </location>
</feature>
<evidence type="ECO:0000256" key="10">
    <source>
        <dbReference type="ARBA" id="ARBA00023306"/>
    </source>
</evidence>
<protein>
    <recommendedName>
        <fullName evidence="11">Lissencephaly-1 homolog</fullName>
    </recommendedName>
</protein>
<keyword evidence="9 11" id="KW-0206">Cytoskeleton</keyword>
<dbReference type="PRINTS" id="PR00320">
    <property type="entry name" value="GPROTEINBRPT"/>
</dbReference>
<dbReference type="GO" id="GO:0005813">
    <property type="term" value="C:centrosome"/>
    <property type="evidence" value="ECO:0007669"/>
    <property type="project" value="UniProtKB-SubCell"/>
</dbReference>
<dbReference type="InterPro" id="IPR006594">
    <property type="entry name" value="LisH"/>
</dbReference>
<evidence type="ECO:0000256" key="12">
    <source>
        <dbReference type="PROSITE-ProRule" id="PRU00221"/>
    </source>
</evidence>
<dbReference type="Proteomes" id="UP001149090">
    <property type="component" value="Unassembled WGS sequence"/>
</dbReference>
<dbReference type="SUPFAM" id="SSF50978">
    <property type="entry name" value="WD40 repeat-like"/>
    <property type="match status" value="1"/>
</dbReference>
<evidence type="ECO:0000256" key="9">
    <source>
        <dbReference type="ARBA" id="ARBA00023212"/>
    </source>
</evidence>
<dbReference type="PIRSF" id="PIRSF037647">
    <property type="entry name" value="Dynein_regulator_Lis1"/>
    <property type="match status" value="1"/>
</dbReference>
<keyword evidence="7 11" id="KW-0498">Mitosis</keyword>
<evidence type="ECO:0000256" key="8">
    <source>
        <dbReference type="ARBA" id="ARBA00023054"/>
    </source>
</evidence>
<dbReference type="HAMAP" id="MF_03141">
    <property type="entry name" value="lis1"/>
    <property type="match status" value="1"/>
</dbReference>
<dbReference type="InterPro" id="IPR019775">
    <property type="entry name" value="WD40_repeat_CS"/>
</dbReference>
<dbReference type="InterPro" id="IPR017252">
    <property type="entry name" value="Dynein_regulator_LIS1"/>
</dbReference>
<comment type="similarity">
    <text evidence="11">Belongs to the WD repeat LIS1/nudF family.</text>
</comment>
<dbReference type="PROSITE" id="PS50896">
    <property type="entry name" value="LISH"/>
    <property type="match status" value="1"/>
</dbReference>
<keyword evidence="15" id="KW-1185">Reference proteome</keyword>
<keyword evidence="10 11" id="KW-0131">Cell cycle</keyword>
<feature type="repeat" description="WD" evidence="12">
    <location>
        <begin position="188"/>
        <end position="229"/>
    </location>
</feature>
<evidence type="ECO:0000256" key="5">
    <source>
        <dbReference type="ARBA" id="ARBA00022701"/>
    </source>
</evidence>
<dbReference type="OrthoDB" id="674604at2759"/>
<keyword evidence="5 11" id="KW-0493">Microtubule</keyword>
<feature type="repeat" description="WD" evidence="12">
    <location>
        <begin position="103"/>
        <end position="144"/>
    </location>
</feature>
<dbReference type="PANTHER" id="PTHR19848">
    <property type="entry name" value="WD40 REPEAT PROTEIN"/>
    <property type="match status" value="1"/>
</dbReference>
<dbReference type="PROSITE" id="PS50082">
    <property type="entry name" value="WD_REPEATS_2"/>
    <property type="match status" value="7"/>
</dbReference>
<feature type="repeat" description="WD" evidence="12">
    <location>
        <begin position="339"/>
        <end position="380"/>
    </location>
</feature>
<feature type="repeat" description="WD" evidence="12">
    <location>
        <begin position="382"/>
        <end position="416"/>
    </location>
</feature>
<accession>A0A9Q0L5R3</accession>
<reference evidence="14" key="1">
    <citation type="submission" date="2022-10" db="EMBL/GenBank/DDBJ databases">
        <title>Novel sulphate-reducing endosymbionts in the free-living metamonad Anaeramoeba.</title>
        <authorList>
            <person name="Jerlstrom-Hultqvist J."/>
            <person name="Cepicka I."/>
            <person name="Gallot-Lavallee L."/>
            <person name="Salas-Leiva D."/>
            <person name="Curtis B.A."/>
            <person name="Zahonova K."/>
            <person name="Pipaliya S."/>
            <person name="Dacks J."/>
            <person name="Roger A.J."/>
        </authorList>
    </citation>
    <scope>NUCLEOTIDE SEQUENCE</scope>
    <source>
        <strain evidence="14">BMAN</strain>
    </source>
</reference>
<keyword evidence="6" id="KW-0677">Repeat</keyword>
<dbReference type="Pfam" id="PF00400">
    <property type="entry name" value="WD40"/>
    <property type="match status" value="7"/>
</dbReference>
<dbReference type="PROSITE" id="PS50294">
    <property type="entry name" value="WD_REPEATS_REGION"/>
    <property type="match status" value="6"/>
</dbReference>
<dbReference type="InterPro" id="IPR001680">
    <property type="entry name" value="WD40_rpt"/>
</dbReference>
<dbReference type="GO" id="GO:0005874">
    <property type="term" value="C:microtubule"/>
    <property type="evidence" value="ECO:0007669"/>
    <property type="project" value="UniProtKB-KW"/>
</dbReference>
<dbReference type="GO" id="GO:0005737">
    <property type="term" value="C:cytoplasm"/>
    <property type="evidence" value="ECO:0007669"/>
    <property type="project" value="UniProtKB-UniRule"/>
</dbReference>
<feature type="repeat" description="WD" evidence="12">
    <location>
        <begin position="313"/>
        <end position="338"/>
    </location>
</feature>
<evidence type="ECO:0000313" key="14">
    <source>
        <dbReference type="EMBL" id="KAJ5066468.1"/>
    </source>
</evidence>
<dbReference type="Gene3D" id="2.130.10.10">
    <property type="entry name" value="YVTN repeat-like/Quinoprotein amine dehydrogenase"/>
    <property type="match status" value="1"/>
</dbReference>
<dbReference type="InterPro" id="IPR037190">
    <property type="entry name" value="LIS1_N"/>
</dbReference>
<comment type="domain">
    <text evidence="11">Dimerization mediated by the LisH domain may be required to activate dynein.</text>
</comment>
<keyword evidence="4 11" id="KW-0132">Cell division</keyword>
<evidence type="ECO:0000256" key="2">
    <source>
        <dbReference type="ARBA" id="ARBA00022490"/>
    </source>
</evidence>
<evidence type="ECO:0000256" key="11">
    <source>
        <dbReference type="HAMAP-Rule" id="MF_03141"/>
    </source>
</evidence>
<evidence type="ECO:0000256" key="3">
    <source>
        <dbReference type="ARBA" id="ARBA00022574"/>
    </source>
</evidence>
<dbReference type="EMBL" id="JAPDFW010000142">
    <property type="protein sequence ID" value="KAJ5066468.1"/>
    <property type="molecule type" value="Genomic_DNA"/>
</dbReference>
<evidence type="ECO:0000256" key="1">
    <source>
        <dbReference type="ARBA" id="ARBA00022448"/>
    </source>
</evidence>
<proteinExistence type="inferred from homology"/>
<dbReference type="SMART" id="SM00320">
    <property type="entry name" value="WD40"/>
    <property type="match status" value="7"/>
</dbReference>
<dbReference type="Gene3D" id="1.20.960.30">
    <property type="match status" value="1"/>
</dbReference>
<evidence type="ECO:0000313" key="15">
    <source>
        <dbReference type="Proteomes" id="UP001149090"/>
    </source>
</evidence>
<evidence type="ECO:0000256" key="6">
    <source>
        <dbReference type="ARBA" id="ARBA00022737"/>
    </source>
</evidence>
<organism evidence="14 15">
    <name type="scientific">Anaeramoeba ignava</name>
    <name type="common">Anaerobic marine amoeba</name>
    <dbReference type="NCBI Taxonomy" id="1746090"/>
    <lineage>
        <taxon>Eukaryota</taxon>
        <taxon>Metamonada</taxon>
        <taxon>Anaeramoebidae</taxon>
        <taxon>Anaeramoeba</taxon>
    </lineage>
</organism>
<dbReference type="InterPro" id="IPR036322">
    <property type="entry name" value="WD40_repeat_dom_sf"/>
</dbReference>
<keyword evidence="3 12" id="KW-0853">WD repeat</keyword>
<dbReference type="GO" id="GO:0000132">
    <property type="term" value="P:establishment of mitotic spindle orientation"/>
    <property type="evidence" value="ECO:0007669"/>
    <property type="project" value="UniProtKB-UniRule"/>
</dbReference>